<comment type="similarity">
    <text evidence="6">Belongs to the peptidase M48 family.</text>
</comment>
<keyword evidence="1 6" id="KW-0645">Protease</keyword>
<evidence type="ECO:0000313" key="8">
    <source>
        <dbReference type="EMBL" id="KAJ7663049.1"/>
    </source>
</evidence>
<keyword evidence="4 6" id="KW-0862">Zinc</keyword>
<dbReference type="GO" id="GO:0005743">
    <property type="term" value="C:mitochondrial inner membrane"/>
    <property type="evidence" value="ECO:0007669"/>
    <property type="project" value="TreeGrafter"/>
</dbReference>
<evidence type="ECO:0000259" key="7">
    <source>
        <dbReference type="Pfam" id="PF01435"/>
    </source>
</evidence>
<dbReference type="Gene3D" id="3.30.2010.10">
    <property type="entry name" value="Metalloproteases ('zincins'), catalytic domain"/>
    <property type="match status" value="1"/>
</dbReference>
<dbReference type="Pfam" id="PF01435">
    <property type="entry name" value="Peptidase_M48"/>
    <property type="match status" value="1"/>
</dbReference>
<sequence length="157" mass="17527">MAFLGHGRRATPEKEWLVLIINDKQFRAFAAPGLVCACAGVLLVARDENGRRLAAIIGHEFAHVMMRHTAEHLSQAVILLPSMFQDLHTFKTARGPNLNDISAHPPTPESIAYLKTLLPESYIIFNSNPEFLQSKEMRSRRVLGRATMHIDTGMAPE</sequence>
<dbReference type="InterPro" id="IPR001915">
    <property type="entry name" value="Peptidase_M48"/>
</dbReference>
<dbReference type="GO" id="GO:0046872">
    <property type="term" value="F:metal ion binding"/>
    <property type="evidence" value="ECO:0007669"/>
    <property type="project" value="UniProtKB-KW"/>
</dbReference>
<dbReference type="GO" id="GO:0006515">
    <property type="term" value="P:protein quality control for misfolded or incompletely synthesized proteins"/>
    <property type="evidence" value="ECO:0007669"/>
    <property type="project" value="TreeGrafter"/>
</dbReference>
<evidence type="ECO:0000256" key="6">
    <source>
        <dbReference type="RuleBase" id="RU003983"/>
    </source>
</evidence>
<keyword evidence="9" id="KW-1185">Reference proteome</keyword>
<feature type="domain" description="Peptidase M48" evidence="7">
    <location>
        <begin position="12"/>
        <end position="84"/>
    </location>
</feature>
<protein>
    <recommendedName>
        <fullName evidence="7">Peptidase M48 domain-containing protein</fullName>
    </recommendedName>
</protein>
<evidence type="ECO:0000256" key="3">
    <source>
        <dbReference type="ARBA" id="ARBA00022801"/>
    </source>
</evidence>
<evidence type="ECO:0000256" key="2">
    <source>
        <dbReference type="ARBA" id="ARBA00022723"/>
    </source>
</evidence>
<evidence type="ECO:0000256" key="4">
    <source>
        <dbReference type="ARBA" id="ARBA00022833"/>
    </source>
</evidence>
<reference evidence="8" key="1">
    <citation type="submission" date="2023-03" db="EMBL/GenBank/DDBJ databases">
        <title>Massive genome expansion in bonnet fungi (Mycena s.s.) driven by repeated elements and novel gene families across ecological guilds.</title>
        <authorList>
            <consortium name="Lawrence Berkeley National Laboratory"/>
            <person name="Harder C.B."/>
            <person name="Miyauchi S."/>
            <person name="Viragh M."/>
            <person name="Kuo A."/>
            <person name="Thoen E."/>
            <person name="Andreopoulos B."/>
            <person name="Lu D."/>
            <person name="Skrede I."/>
            <person name="Drula E."/>
            <person name="Henrissat B."/>
            <person name="Morin E."/>
            <person name="Kohler A."/>
            <person name="Barry K."/>
            <person name="LaButti K."/>
            <person name="Morin E."/>
            <person name="Salamov A."/>
            <person name="Lipzen A."/>
            <person name="Mereny Z."/>
            <person name="Hegedus B."/>
            <person name="Baldrian P."/>
            <person name="Stursova M."/>
            <person name="Weitz H."/>
            <person name="Taylor A."/>
            <person name="Grigoriev I.V."/>
            <person name="Nagy L.G."/>
            <person name="Martin F."/>
            <person name="Kauserud H."/>
        </authorList>
    </citation>
    <scope>NUCLEOTIDE SEQUENCE</scope>
    <source>
        <strain evidence="8">CBHHK067</strain>
    </source>
</reference>
<organism evidence="8 9">
    <name type="scientific">Mycena rosella</name>
    <name type="common">Pink bonnet</name>
    <name type="synonym">Agaricus rosellus</name>
    <dbReference type="NCBI Taxonomy" id="1033263"/>
    <lineage>
        <taxon>Eukaryota</taxon>
        <taxon>Fungi</taxon>
        <taxon>Dikarya</taxon>
        <taxon>Basidiomycota</taxon>
        <taxon>Agaricomycotina</taxon>
        <taxon>Agaricomycetes</taxon>
        <taxon>Agaricomycetidae</taxon>
        <taxon>Agaricales</taxon>
        <taxon>Marasmiineae</taxon>
        <taxon>Mycenaceae</taxon>
        <taxon>Mycena</taxon>
    </lineage>
</organism>
<keyword evidence="5 6" id="KW-0482">Metalloprotease</keyword>
<keyword evidence="2" id="KW-0479">Metal-binding</keyword>
<comment type="cofactor">
    <cofactor evidence="6">
        <name>Zn(2+)</name>
        <dbReference type="ChEBI" id="CHEBI:29105"/>
    </cofactor>
    <text evidence="6">Binds 1 zinc ion per subunit.</text>
</comment>
<keyword evidence="3 6" id="KW-0378">Hydrolase</keyword>
<dbReference type="InterPro" id="IPR051156">
    <property type="entry name" value="Mito/Outer_Membr_Metalloprot"/>
</dbReference>
<dbReference type="PANTHER" id="PTHR22726">
    <property type="entry name" value="METALLOENDOPEPTIDASE OMA1"/>
    <property type="match status" value="1"/>
</dbReference>
<gene>
    <name evidence="8" type="ORF">B0H17DRAFT_1211759</name>
</gene>
<dbReference type="GO" id="GO:0004222">
    <property type="term" value="F:metalloendopeptidase activity"/>
    <property type="evidence" value="ECO:0007669"/>
    <property type="project" value="InterPro"/>
</dbReference>
<proteinExistence type="inferred from homology"/>
<accession>A0AAD7CUD1</accession>
<dbReference type="EMBL" id="JARKIE010000235">
    <property type="protein sequence ID" value="KAJ7663049.1"/>
    <property type="molecule type" value="Genomic_DNA"/>
</dbReference>
<evidence type="ECO:0000313" key="9">
    <source>
        <dbReference type="Proteomes" id="UP001221757"/>
    </source>
</evidence>
<evidence type="ECO:0000256" key="5">
    <source>
        <dbReference type="ARBA" id="ARBA00023049"/>
    </source>
</evidence>
<evidence type="ECO:0000256" key="1">
    <source>
        <dbReference type="ARBA" id="ARBA00022670"/>
    </source>
</evidence>
<comment type="caution">
    <text evidence="8">The sequence shown here is derived from an EMBL/GenBank/DDBJ whole genome shotgun (WGS) entry which is preliminary data.</text>
</comment>
<dbReference type="PANTHER" id="PTHR22726:SF1">
    <property type="entry name" value="METALLOENDOPEPTIDASE OMA1, MITOCHONDRIAL"/>
    <property type="match status" value="1"/>
</dbReference>
<dbReference type="GO" id="GO:0034982">
    <property type="term" value="P:mitochondrial protein processing"/>
    <property type="evidence" value="ECO:0007669"/>
    <property type="project" value="TreeGrafter"/>
</dbReference>
<dbReference type="AlphaFoldDB" id="A0AAD7CUD1"/>
<name>A0AAD7CUD1_MYCRO</name>
<dbReference type="Proteomes" id="UP001221757">
    <property type="component" value="Unassembled WGS sequence"/>
</dbReference>